<reference evidence="2 3" key="1">
    <citation type="submission" date="2017-10" db="EMBL/GenBank/DDBJ databases">
        <title>Comparative genomics between pathogenic Norcardia.</title>
        <authorList>
            <person name="Zeng L."/>
        </authorList>
    </citation>
    <scope>NUCLEOTIDE SEQUENCE [LARGE SCALE GENOMIC DNA]</scope>
    <source>
        <strain evidence="2 3">NC_YFY_NT001</strain>
    </source>
</reference>
<evidence type="ECO:0000256" key="1">
    <source>
        <dbReference type="SAM" id="Phobius"/>
    </source>
</evidence>
<dbReference type="KEGG" id="ntp:CRH09_23130"/>
<organism evidence="2 3">
    <name type="scientific">Nocardia terpenica</name>
    <dbReference type="NCBI Taxonomy" id="455432"/>
    <lineage>
        <taxon>Bacteria</taxon>
        <taxon>Bacillati</taxon>
        <taxon>Actinomycetota</taxon>
        <taxon>Actinomycetes</taxon>
        <taxon>Mycobacteriales</taxon>
        <taxon>Nocardiaceae</taxon>
        <taxon>Nocardia</taxon>
    </lineage>
</organism>
<keyword evidence="1" id="KW-1133">Transmembrane helix</keyword>
<evidence type="ECO:0000313" key="3">
    <source>
        <dbReference type="Proteomes" id="UP000221961"/>
    </source>
</evidence>
<evidence type="ECO:0000313" key="2">
    <source>
        <dbReference type="EMBL" id="ATL68646.1"/>
    </source>
</evidence>
<name>A0A291RM34_9NOCA</name>
<sequence>MNTTRSATRPVVTDAPGADGRNRWSRSRWGRWSLAGLAGVWALVVVLAVAVVVSPIVPTDKAWRLSLLVTSFSLYLVIPAIIGAVLALLMRRMQWGRAAASVALLSVLALVGAVVPWVDAVEVAAANQVPLSLSAYFGSGPAVRPPTATEGCSISS</sequence>
<gene>
    <name evidence="2" type="ORF">CRH09_23130</name>
</gene>
<keyword evidence="1" id="KW-0472">Membrane</keyword>
<keyword evidence="1" id="KW-0812">Transmembrane</keyword>
<dbReference type="Proteomes" id="UP000221961">
    <property type="component" value="Chromosome"/>
</dbReference>
<dbReference type="GeneID" id="88360245"/>
<feature type="transmembrane region" description="Helical" evidence="1">
    <location>
        <begin position="65"/>
        <end position="89"/>
    </location>
</feature>
<dbReference type="RefSeq" id="WP_098695712.1">
    <property type="nucleotide sequence ID" value="NZ_CP023778.1"/>
</dbReference>
<proteinExistence type="predicted"/>
<feature type="transmembrane region" description="Helical" evidence="1">
    <location>
        <begin position="98"/>
        <end position="118"/>
    </location>
</feature>
<accession>A0A291RM34</accession>
<dbReference type="AlphaFoldDB" id="A0A291RM34"/>
<dbReference type="EMBL" id="CP023778">
    <property type="protein sequence ID" value="ATL68646.1"/>
    <property type="molecule type" value="Genomic_DNA"/>
</dbReference>
<protein>
    <submittedName>
        <fullName evidence="2">Uncharacterized protein</fullName>
    </submittedName>
</protein>
<feature type="transmembrane region" description="Helical" evidence="1">
    <location>
        <begin position="32"/>
        <end position="53"/>
    </location>
</feature>